<dbReference type="InterPro" id="IPR051599">
    <property type="entry name" value="Cell_Envelope_Assoc"/>
</dbReference>
<dbReference type="CDD" id="cd06259">
    <property type="entry name" value="YdcF-like"/>
    <property type="match status" value="1"/>
</dbReference>
<evidence type="ECO:0000313" key="2">
    <source>
        <dbReference type="EMBL" id="PCC82735.1"/>
    </source>
</evidence>
<dbReference type="Proteomes" id="UP000218690">
    <property type="component" value="Unassembled WGS sequence"/>
</dbReference>
<sequence>MRRVSCCRKARKSREKIAQKFNLVEPEAQAIIVLGAAQYDGRPSCILQARLDEARRIAVATPGVPIVTVGGKLPGDRFTEAEVGAKYLRGHATVLPVPEGNDTVESLRAIRRRHGFERVIIVTDPLHRLRAWLIARDEGFAARVVGAAGYPTPTFAPPWWRYLAHELGGLVVFGARKVLGEELAEHLRSGLHRFEGLIRPTRRARHEEIRNKAGR</sequence>
<dbReference type="PANTHER" id="PTHR30336">
    <property type="entry name" value="INNER MEMBRANE PROTEIN, PROBABLE PERMEASE"/>
    <property type="match status" value="1"/>
</dbReference>
<evidence type="ECO:0000259" key="1">
    <source>
        <dbReference type="Pfam" id="PF02698"/>
    </source>
</evidence>
<comment type="caution">
    <text evidence="2">The sequence shown here is derived from an EMBL/GenBank/DDBJ whole genome shotgun (WGS) entry which is preliminary data.</text>
</comment>
<evidence type="ECO:0000313" key="3">
    <source>
        <dbReference type="Proteomes" id="UP000218690"/>
    </source>
</evidence>
<proteinExistence type="predicted"/>
<gene>
    <name evidence="2" type="ORF">COM45_07920</name>
</gene>
<dbReference type="InterPro" id="IPR003848">
    <property type="entry name" value="DUF218"/>
</dbReference>
<feature type="domain" description="DUF218" evidence="1">
    <location>
        <begin position="29"/>
        <end position="154"/>
    </location>
</feature>
<protein>
    <recommendedName>
        <fullName evidence="1">DUF218 domain-containing protein</fullName>
    </recommendedName>
</protein>
<name>A0A2A4AG37_9CORY</name>
<accession>A0A2A4AG37</accession>
<reference evidence="2 3" key="1">
    <citation type="submission" date="2017-09" db="EMBL/GenBank/DDBJ databases">
        <title>Draft Genome Sequence of Corynebacterium accolens AH4003.</title>
        <authorList>
            <person name="Chen Y."/>
            <person name="Oosthuysen W.F."/>
            <person name="Kelley S."/>
            <person name="Horswill A."/>
        </authorList>
    </citation>
    <scope>NUCLEOTIDE SEQUENCE [LARGE SCALE GENOMIC DNA]</scope>
    <source>
        <strain evidence="2 3">AH4003</strain>
    </source>
</reference>
<dbReference type="GO" id="GO:0005886">
    <property type="term" value="C:plasma membrane"/>
    <property type="evidence" value="ECO:0007669"/>
    <property type="project" value="TreeGrafter"/>
</dbReference>
<dbReference type="Pfam" id="PF02698">
    <property type="entry name" value="DUF218"/>
    <property type="match status" value="1"/>
</dbReference>
<dbReference type="PANTHER" id="PTHR30336:SF20">
    <property type="entry name" value="DUF218 DOMAIN-CONTAINING PROTEIN"/>
    <property type="match status" value="1"/>
</dbReference>
<dbReference type="EMBL" id="NWBP01000023">
    <property type="protein sequence ID" value="PCC82735.1"/>
    <property type="molecule type" value="Genomic_DNA"/>
</dbReference>
<dbReference type="AlphaFoldDB" id="A0A2A4AG37"/>
<organism evidence="2 3">
    <name type="scientific">Corynebacterium accolens</name>
    <dbReference type="NCBI Taxonomy" id="38284"/>
    <lineage>
        <taxon>Bacteria</taxon>
        <taxon>Bacillati</taxon>
        <taxon>Actinomycetota</taxon>
        <taxon>Actinomycetes</taxon>
        <taxon>Mycobacteriales</taxon>
        <taxon>Corynebacteriaceae</taxon>
        <taxon>Corynebacterium</taxon>
    </lineage>
</organism>